<dbReference type="InterPro" id="IPR006645">
    <property type="entry name" value="NGN-like_dom"/>
</dbReference>
<dbReference type="EMBL" id="UINC01088572">
    <property type="protein sequence ID" value="SVC38920.1"/>
    <property type="molecule type" value="Genomic_DNA"/>
</dbReference>
<dbReference type="InterPro" id="IPR001062">
    <property type="entry name" value="Transcrpt_antiterm_NusG"/>
</dbReference>
<dbReference type="InterPro" id="IPR047050">
    <property type="entry name" value="NGN"/>
</dbReference>
<accession>A0A382LQN3</accession>
<dbReference type="SMART" id="SM00739">
    <property type="entry name" value="KOW"/>
    <property type="match status" value="1"/>
</dbReference>
<name>A0A382LQN3_9ZZZZ</name>
<keyword evidence="3" id="KW-0805">Transcription regulation</keyword>
<dbReference type="Gene3D" id="3.30.70.940">
    <property type="entry name" value="NusG, N-terminal domain"/>
    <property type="match status" value="1"/>
</dbReference>
<dbReference type="Gene3D" id="2.30.30.30">
    <property type="match status" value="1"/>
</dbReference>
<dbReference type="PROSITE" id="PS01014">
    <property type="entry name" value="NUSG"/>
    <property type="match status" value="1"/>
</dbReference>
<keyword evidence="4" id="KW-0804">Transcription</keyword>
<keyword evidence="2" id="KW-0889">Transcription antitermination</keyword>
<feature type="domain" description="KOW" evidence="6">
    <location>
        <begin position="135"/>
        <end position="162"/>
    </location>
</feature>
<evidence type="ECO:0000256" key="2">
    <source>
        <dbReference type="ARBA" id="ARBA00022814"/>
    </source>
</evidence>
<dbReference type="SUPFAM" id="SSF50104">
    <property type="entry name" value="Translation proteins SH3-like domain"/>
    <property type="match status" value="1"/>
</dbReference>
<dbReference type="CDD" id="cd09891">
    <property type="entry name" value="NGN_Bact_1"/>
    <property type="match status" value="1"/>
</dbReference>
<protein>
    <recommendedName>
        <fullName evidence="8">Transcription termination/antitermination protein NusG</fullName>
    </recommendedName>
</protein>
<dbReference type="SUPFAM" id="SSF82679">
    <property type="entry name" value="N-utilization substance G protein NusG, N-terminal domain"/>
    <property type="match status" value="1"/>
</dbReference>
<dbReference type="InterPro" id="IPR036735">
    <property type="entry name" value="NGN_dom_sf"/>
</dbReference>
<organism evidence="7">
    <name type="scientific">marine metagenome</name>
    <dbReference type="NCBI Taxonomy" id="408172"/>
    <lineage>
        <taxon>unclassified sequences</taxon>
        <taxon>metagenomes</taxon>
        <taxon>ecological metagenomes</taxon>
    </lineage>
</organism>
<evidence type="ECO:0008006" key="8">
    <source>
        <dbReference type="Google" id="ProtNLM"/>
    </source>
</evidence>
<dbReference type="GO" id="GO:0031564">
    <property type="term" value="P:transcription antitermination"/>
    <property type="evidence" value="ECO:0007669"/>
    <property type="project" value="UniProtKB-KW"/>
</dbReference>
<dbReference type="SMART" id="SM00738">
    <property type="entry name" value="NGN"/>
    <property type="match status" value="1"/>
</dbReference>
<dbReference type="GO" id="GO:0006354">
    <property type="term" value="P:DNA-templated transcription elongation"/>
    <property type="evidence" value="ECO:0007669"/>
    <property type="project" value="InterPro"/>
</dbReference>
<feature type="domain" description="NusG-like N-terminal" evidence="5">
    <location>
        <begin position="8"/>
        <end position="123"/>
    </location>
</feature>
<gene>
    <name evidence="7" type="ORF">METZ01_LOCUS291774</name>
</gene>
<dbReference type="AlphaFoldDB" id="A0A382LQN3"/>
<dbReference type="GO" id="GO:0032784">
    <property type="term" value="P:regulation of DNA-templated transcription elongation"/>
    <property type="evidence" value="ECO:0007669"/>
    <property type="project" value="InterPro"/>
</dbReference>
<dbReference type="NCBIfam" id="TIGR00922">
    <property type="entry name" value="nusG"/>
    <property type="match status" value="1"/>
</dbReference>
<evidence type="ECO:0000259" key="5">
    <source>
        <dbReference type="SMART" id="SM00738"/>
    </source>
</evidence>
<dbReference type="Pfam" id="PF02357">
    <property type="entry name" value="NusG"/>
    <property type="match status" value="1"/>
</dbReference>
<dbReference type="CDD" id="cd06091">
    <property type="entry name" value="KOW_NusG"/>
    <property type="match status" value="1"/>
</dbReference>
<evidence type="ECO:0000259" key="6">
    <source>
        <dbReference type="SMART" id="SM00739"/>
    </source>
</evidence>
<dbReference type="FunFam" id="2.30.30.30:FF:000002">
    <property type="entry name" value="Transcription termination/antitermination factor NusG"/>
    <property type="match status" value="1"/>
</dbReference>
<dbReference type="PANTHER" id="PTHR30265:SF2">
    <property type="entry name" value="TRANSCRIPTION TERMINATION_ANTITERMINATION PROTEIN NUSG"/>
    <property type="match status" value="1"/>
</dbReference>
<evidence type="ECO:0000256" key="1">
    <source>
        <dbReference type="ARBA" id="ARBA00022472"/>
    </source>
</evidence>
<dbReference type="Pfam" id="PF00467">
    <property type="entry name" value="KOW"/>
    <property type="match status" value="1"/>
</dbReference>
<dbReference type="InterPro" id="IPR005824">
    <property type="entry name" value="KOW"/>
</dbReference>
<dbReference type="PANTHER" id="PTHR30265">
    <property type="entry name" value="RHO-INTERACTING TRANSCRIPTION TERMINATION FACTOR NUSG"/>
    <property type="match status" value="1"/>
</dbReference>
<evidence type="ECO:0000313" key="7">
    <source>
        <dbReference type="EMBL" id="SVC38920.1"/>
    </source>
</evidence>
<evidence type="ECO:0000256" key="3">
    <source>
        <dbReference type="ARBA" id="ARBA00023015"/>
    </source>
</evidence>
<keyword evidence="1" id="KW-0806">Transcription termination</keyword>
<dbReference type="InterPro" id="IPR014722">
    <property type="entry name" value="Rib_uL2_dom2"/>
</dbReference>
<sequence>MSDPIPSGPRWYAVQCLSNHEDKVCRFLARFREDDEDFSKHLSEVLVPIETVSEVKNGRKRQRDRKFYPGYVFVEMCLYDTEGNLLKEPWYKVKDTDGVINFIGRANPTPLREDEIGRILRQVEDAKGKEVPKVRFETGEEVKILDGPFVNLTGQVEEIDAAKGSLKVSVSIFGRFTPVELEFWQVEKADEG</sequence>
<dbReference type="PRINTS" id="PR00338">
    <property type="entry name" value="NUSGTNSCPFCT"/>
</dbReference>
<reference evidence="7" key="1">
    <citation type="submission" date="2018-05" db="EMBL/GenBank/DDBJ databases">
        <authorList>
            <person name="Lanie J.A."/>
            <person name="Ng W.-L."/>
            <person name="Kazmierczak K.M."/>
            <person name="Andrzejewski T.M."/>
            <person name="Davidsen T.M."/>
            <person name="Wayne K.J."/>
            <person name="Tettelin H."/>
            <person name="Glass J.I."/>
            <person name="Rusch D."/>
            <person name="Podicherti R."/>
            <person name="Tsui H.-C.T."/>
            <person name="Winkler M.E."/>
        </authorList>
    </citation>
    <scope>NUCLEOTIDE SEQUENCE</scope>
</reference>
<proteinExistence type="inferred from homology"/>
<dbReference type="GO" id="GO:0006353">
    <property type="term" value="P:DNA-templated transcription termination"/>
    <property type="evidence" value="ECO:0007669"/>
    <property type="project" value="UniProtKB-KW"/>
</dbReference>
<dbReference type="InterPro" id="IPR015869">
    <property type="entry name" value="Transcrpt_antiterm_NusG_bac_CS"/>
</dbReference>
<dbReference type="HAMAP" id="MF_00948">
    <property type="entry name" value="NusG"/>
    <property type="match status" value="1"/>
</dbReference>
<dbReference type="InterPro" id="IPR043425">
    <property type="entry name" value="NusG-like"/>
</dbReference>
<dbReference type="InterPro" id="IPR008991">
    <property type="entry name" value="Translation_prot_SH3-like_sf"/>
</dbReference>
<evidence type="ECO:0000256" key="4">
    <source>
        <dbReference type="ARBA" id="ARBA00023163"/>
    </source>
</evidence>
<dbReference type="GO" id="GO:0005829">
    <property type="term" value="C:cytosol"/>
    <property type="evidence" value="ECO:0007669"/>
    <property type="project" value="TreeGrafter"/>
</dbReference>